<protein>
    <submittedName>
        <fullName evidence="1">Uncharacterized protein</fullName>
    </submittedName>
</protein>
<organism evidence="1 2">
    <name type="scientific">Microbacterium maritypicum</name>
    <name type="common">Microbacterium liquefaciens</name>
    <dbReference type="NCBI Taxonomy" id="33918"/>
    <lineage>
        <taxon>Bacteria</taxon>
        <taxon>Bacillati</taxon>
        <taxon>Actinomycetota</taxon>
        <taxon>Actinomycetes</taxon>
        <taxon>Micrococcales</taxon>
        <taxon>Microbacteriaceae</taxon>
        <taxon>Microbacterium</taxon>
    </lineage>
</organism>
<dbReference type="EMBL" id="WAAQ01000003">
    <property type="protein sequence ID" value="KAB1881459.1"/>
    <property type="molecule type" value="Genomic_DNA"/>
</dbReference>
<comment type="caution">
    <text evidence="1">The sequence shown here is derived from an EMBL/GenBank/DDBJ whole genome shotgun (WGS) entry which is preliminary data.</text>
</comment>
<reference evidence="1 2" key="1">
    <citation type="submission" date="2019-09" db="EMBL/GenBank/DDBJ databases">
        <title>Whole genome sequencing of Microbacterium maritypicum.</title>
        <authorList>
            <person name="Lenchi N."/>
        </authorList>
    </citation>
    <scope>NUCLEOTIDE SEQUENCE [LARGE SCALE GENOMIC DNA]</scope>
    <source>
        <strain evidence="1 2">DSM 12512</strain>
    </source>
</reference>
<gene>
    <name evidence="1" type="ORF">F6W70_16405</name>
</gene>
<dbReference type="Proteomes" id="UP000436027">
    <property type="component" value="Unassembled WGS sequence"/>
</dbReference>
<proteinExistence type="predicted"/>
<accession>A0AAD3X1G6</accession>
<evidence type="ECO:0000313" key="2">
    <source>
        <dbReference type="Proteomes" id="UP000436027"/>
    </source>
</evidence>
<dbReference type="RefSeq" id="WP_151487362.1">
    <property type="nucleotide sequence ID" value="NZ_BAAAIN010000005.1"/>
</dbReference>
<evidence type="ECO:0000313" key="1">
    <source>
        <dbReference type="EMBL" id="KAB1881459.1"/>
    </source>
</evidence>
<name>A0AAD3X1G6_MICMQ</name>
<sequence length="378" mass="42629">MSYDLDVFGTLSLSARQLVDVLVEDRALHAQVDPGSGGISAVVRADSGEHCFILDGPTRLEREDLPEGRPDLTRQRVQYSIYVTYDGQAESNTALALAFADRLAQRVKGTVVDWQTEPEPADAPPPPPEPEYFLHLEWFRSLDDDSDAFAAHYVASAEEFFPRALPRTFGRWSPFATFAKEGATGVDRLYREECASQRMQISGRKPLLYGFLDEWSRDQISERQRLGLVFDASTLLKPRLAGAVEAFFVDLARRTDSFFACADVRRSRYGPPVAMARWGEWTGLPRQAPWLSWFAPDYAALVQPHLTTGELRESDRGLLHVSRPSPAIPASASTEREPWIPEDFLPLQDDPDHRRLATATARIMPERLRSTNDLIRIR</sequence>
<dbReference type="AlphaFoldDB" id="A0AAD3X1G6"/>